<gene>
    <name evidence="8" type="ORF">EI42_00940</name>
</gene>
<dbReference type="OrthoDB" id="144972at2"/>
<feature type="transmembrane region" description="Helical" evidence="6">
    <location>
        <begin position="77"/>
        <end position="97"/>
    </location>
</feature>
<feature type="transmembrane region" description="Helical" evidence="6">
    <location>
        <begin position="104"/>
        <end position="123"/>
    </location>
</feature>
<dbReference type="AlphaFoldDB" id="A0A326UEA2"/>
<keyword evidence="9" id="KW-1185">Reference proteome</keyword>
<dbReference type="PROSITE" id="PS00216">
    <property type="entry name" value="SUGAR_TRANSPORT_1"/>
    <property type="match status" value="1"/>
</dbReference>
<protein>
    <submittedName>
        <fullName evidence="8">Putative MFS family arabinose efflux permease</fullName>
    </submittedName>
</protein>
<comment type="caution">
    <text evidence="8">The sequence shown here is derived from an EMBL/GenBank/DDBJ whole genome shotgun (WGS) entry which is preliminary data.</text>
</comment>
<dbReference type="InterPro" id="IPR036259">
    <property type="entry name" value="MFS_trans_sf"/>
</dbReference>
<dbReference type="PANTHER" id="PTHR23520:SF5">
    <property type="entry name" value="TRANSPORTER, PUTATIVE (AFU_ORTHOLOGUE AFUA_3G04000)-RELATED"/>
    <property type="match status" value="1"/>
</dbReference>
<keyword evidence="4 6" id="KW-0472">Membrane</keyword>
<evidence type="ECO:0000313" key="8">
    <source>
        <dbReference type="EMBL" id="PZW36757.1"/>
    </source>
</evidence>
<accession>A0A326UEA2</accession>
<feature type="domain" description="Major facilitator superfamily (MFS) profile" evidence="7">
    <location>
        <begin position="39"/>
        <end position="447"/>
    </location>
</feature>
<dbReference type="InterPro" id="IPR011701">
    <property type="entry name" value="MFS"/>
</dbReference>
<keyword evidence="3 6" id="KW-1133">Transmembrane helix</keyword>
<dbReference type="Proteomes" id="UP000248806">
    <property type="component" value="Unassembled WGS sequence"/>
</dbReference>
<organism evidence="8 9">
    <name type="scientific">Thermosporothrix hazakensis</name>
    <dbReference type="NCBI Taxonomy" id="644383"/>
    <lineage>
        <taxon>Bacteria</taxon>
        <taxon>Bacillati</taxon>
        <taxon>Chloroflexota</taxon>
        <taxon>Ktedonobacteria</taxon>
        <taxon>Ktedonobacterales</taxon>
        <taxon>Thermosporotrichaceae</taxon>
        <taxon>Thermosporothrix</taxon>
    </lineage>
</organism>
<feature type="transmembrane region" description="Helical" evidence="6">
    <location>
        <begin position="163"/>
        <end position="185"/>
    </location>
</feature>
<dbReference type="GO" id="GO:0005886">
    <property type="term" value="C:plasma membrane"/>
    <property type="evidence" value="ECO:0007669"/>
    <property type="project" value="UniProtKB-SubCell"/>
</dbReference>
<evidence type="ECO:0000256" key="4">
    <source>
        <dbReference type="ARBA" id="ARBA00023136"/>
    </source>
</evidence>
<comment type="subcellular location">
    <subcellularLocation>
        <location evidence="1">Cell membrane</location>
        <topology evidence="1">Multi-pass membrane protein</topology>
    </subcellularLocation>
</comment>
<feature type="transmembrane region" description="Helical" evidence="6">
    <location>
        <begin position="308"/>
        <end position="326"/>
    </location>
</feature>
<reference evidence="8 9" key="1">
    <citation type="submission" date="2018-06" db="EMBL/GenBank/DDBJ databases">
        <title>Genomic Encyclopedia of Archaeal and Bacterial Type Strains, Phase II (KMG-II): from individual species to whole genera.</title>
        <authorList>
            <person name="Goeker M."/>
        </authorList>
    </citation>
    <scope>NUCLEOTIDE SEQUENCE [LARGE SCALE GENOMIC DNA]</scope>
    <source>
        <strain evidence="8 9">ATCC BAA-1881</strain>
    </source>
</reference>
<feature type="transmembrane region" description="Helical" evidence="6">
    <location>
        <begin position="129"/>
        <end position="151"/>
    </location>
</feature>
<evidence type="ECO:0000256" key="1">
    <source>
        <dbReference type="ARBA" id="ARBA00004651"/>
    </source>
</evidence>
<feature type="transmembrane region" description="Helical" evidence="6">
    <location>
        <begin position="424"/>
        <end position="443"/>
    </location>
</feature>
<dbReference type="GO" id="GO:0022857">
    <property type="term" value="F:transmembrane transporter activity"/>
    <property type="evidence" value="ECO:0007669"/>
    <property type="project" value="InterPro"/>
</dbReference>
<dbReference type="RefSeq" id="WP_111319280.1">
    <property type="nucleotide sequence ID" value="NZ_BIFX01000001.1"/>
</dbReference>
<feature type="transmembrane region" description="Helical" evidence="6">
    <location>
        <begin position="205"/>
        <end position="224"/>
    </location>
</feature>
<keyword evidence="2 6" id="KW-0812">Transmembrane</keyword>
<dbReference type="EMBL" id="QKUF01000001">
    <property type="protein sequence ID" value="PZW36757.1"/>
    <property type="molecule type" value="Genomic_DNA"/>
</dbReference>
<dbReference type="InterPro" id="IPR005829">
    <property type="entry name" value="Sugar_transporter_CS"/>
</dbReference>
<evidence type="ECO:0000259" key="7">
    <source>
        <dbReference type="PROSITE" id="PS50850"/>
    </source>
</evidence>
<dbReference type="InterPro" id="IPR020846">
    <property type="entry name" value="MFS_dom"/>
</dbReference>
<dbReference type="PROSITE" id="PS50850">
    <property type="entry name" value="MFS"/>
    <property type="match status" value="1"/>
</dbReference>
<dbReference type="Gene3D" id="1.20.1250.20">
    <property type="entry name" value="MFS general substrate transporter like domains"/>
    <property type="match status" value="2"/>
</dbReference>
<sequence>MSSVSRDPETEHTIKGREAHTTRSSPLSVLSSFLHLPRNVYLLLVFTLGKGLQLTIATLTINYYAYSLGYTQEFIGIFSAMPAIGAFLGAFPAGLLADRFGRKPILLASAILSPLFLVCIGLVTSAPLLLAFSLIQGLVSTAYWVTNLPLLTESTTANQRVGVIALNSFLMLGIGSLGNLLGGAIPEFVAGLLHVPANSPEPLRWGVIAASLFTFLFGLPLWLLKESKPVDEAPAAETVVAVPEPGAAEAVVASTEPKASQEKLPVWLFVKLLIPDLLFTMGEGAVVALIQIYFVIRFQLLPGELGVIFTFSGLAGGIFSLLAPLLTRRWEKIRIVTLVQYISAPLMVLIGFAPSLLVAIGGEYARSILRTIIEPVYATFAMEQVSNRHRSKLAGLYSTTWSIGFSVGPSIAGWLQQHVSLSTSFVYGAGCLVLSATLLLLFFGRKRRVVSSS</sequence>
<evidence type="ECO:0000256" key="5">
    <source>
        <dbReference type="SAM" id="MobiDB-lite"/>
    </source>
</evidence>
<dbReference type="PANTHER" id="PTHR23520">
    <property type="entry name" value="TRANSPORTER, PUTATIVE (AFU_ORTHOLOGUE AFUA_3G04000)-RELATED"/>
    <property type="match status" value="1"/>
</dbReference>
<evidence type="ECO:0000256" key="2">
    <source>
        <dbReference type="ARBA" id="ARBA00022692"/>
    </source>
</evidence>
<dbReference type="SUPFAM" id="SSF103473">
    <property type="entry name" value="MFS general substrate transporter"/>
    <property type="match status" value="1"/>
</dbReference>
<proteinExistence type="predicted"/>
<feature type="transmembrane region" description="Helical" evidence="6">
    <location>
        <begin position="338"/>
        <end position="360"/>
    </location>
</feature>
<dbReference type="Pfam" id="PF07690">
    <property type="entry name" value="MFS_1"/>
    <property type="match status" value="2"/>
</dbReference>
<evidence type="ECO:0000256" key="6">
    <source>
        <dbReference type="SAM" id="Phobius"/>
    </source>
</evidence>
<evidence type="ECO:0000256" key="3">
    <source>
        <dbReference type="ARBA" id="ARBA00022989"/>
    </source>
</evidence>
<name>A0A326UEA2_THEHA</name>
<feature type="region of interest" description="Disordered" evidence="5">
    <location>
        <begin position="1"/>
        <end position="20"/>
    </location>
</feature>
<feature type="transmembrane region" description="Helical" evidence="6">
    <location>
        <begin position="40"/>
        <end position="65"/>
    </location>
</feature>
<evidence type="ECO:0000313" key="9">
    <source>
        <dbReference type="Proteomes" id="UP000248806"/>
    </source>
</evidence>